<feature type="transmembrane region" description="Helical" evidence="1">
    <location>
        <begin position="20"/>
        <end position="40"/>
    </location>
</feature>
<protein>
    <submittedName>
        <fullName evidence="2">Uncharacterized protein</fullName>
    </submittedName>
</protein>
<sequence>MIPCLPKGSRGSFYPFQTYPYLMFRAVSWEIILIFATPIVRLGI</sequence>
<keyword evidence="1" id="KW-0812">Transmembrane</keyword>
<keyword evidence="1" id="KW-0472">Membrane</keyword>
<dbReference type="STRING" id="1127696.HMPREF9134_01512"/>
<evidence type="ECO:0000313" key="2">
    <source>
        <dbReference type="EMBL" id="EKY00182.1"/>
    </source>
</evidence>
<accession>L1NAE4</accession>
<proteinExistence type="predicted"/>
<dbReference type="EMBL" id="AMEQ01000040">
    <property type="protein sequence ID" value="EKY00182.1"/>
    <property type="molecule type" value="Genomic_DNA"/>
</dbReference>
<keyword evidence="1" id="KW-1133">Transmembrane helix</keyword>
<reference evidence="2 3" key="1">
    <citation type="submission" date="2012-05" db="EMBL/GenBank/DDBJ databases">
        <authorList>
            <person name="Weinstock G."/>
            <person name="Sodergren E."/>
            <person name="Lobos E.A."/>
            <person name="Fulton L."/>
            <person name="Fulton R."/>
            <person name="Courtney L."/>
            <person name="Fronick C."/>
            <person name="O'Laughlin M."/>
            <person name="Godfrey J."/>
            <person name="Wilson R.M."/>
            <person name="Miner T."/>
            <person name="Farmer C."/>
            <person name="Delehaunty K."/>
            <person name="Cordes M."/>
            <person name="Minx P."/>
            <person name="Tomlinson C."/>
            <person name="Chen J."/>
            <person name="Wollam A."/>
            <person name="Pepin K.H."/>
            <person name="Bhonagiri V."/>
            <person name="Zhang X."/>
            <person name="Suruliraj S."/>
            <person name="Warren W."/>
            <person name="Mitreva M."/>
            <person name="Mardis E.R."/>
            <person name="Wilson R.K."/>
        </authorList>
    </citation>
    <scope>NUCLEOTIDE SEQUENCE [LARGE SCALE GENOMIC DNA]</scope>
    <source>
        <strain evidence="2 3">F0037</strain>
    </source>
</reference>
<evidence type="ECO:0000256" key="1">
    <source>
        <dbReference type="SAM" id="Phobius"/>
    </source>
</evidence>
<dbReference type="HOGENOM" id="CLU_3219984_0_0_10"/>
<comment type="caution">
    <text evidence="2">The sequence shown here is derived from an EMBL/GenBank/DDBJ whole genome shotgun (WGS) entry which is preliminary data.</text>
</comment>
<dbReference type="AlphaFoldDB" id="L1NAE4"/>
<organism evidence="2 3">
    <name type="scientific">Porphyromonas catoniae F0037</name>
    <dbReference type="NCBI Taxonomy" id="1127696"/>
    <lineage>
        <taxon>Bacteria</taxon>
        <taxon>Pseudomonadati</taxon>
        <taxon>Bacteroidota</taxon>
        <taxon>Bacteroidia</taxon>
        <taxon>Bacteroidales</taxon>
        <taxon>Porphyromonadaceae</taxon>
        <taxon>Porphyromonas</taxon>
    </lineage>
</organism>
<evidence type="ECO:0000313" key="3">
    <source>
        <dbReference type="Proteomes" id="UP000010408"/>
    </source>
</evidence>
<dbReference type="Proteomes" id="UP000010408">
    <property type="component" value="Unassembled WGS sequence"/>
</dbReference>
<name>L1NAE4_9PORP</name>
<gene>
    <name evidence="2" type="ORF">HMPREF9134_01512</name>
</gene>